<sequence>MKALMLIATALMISTPVFAAPVSKDAVIIKLPRIEVVGKRHDVINKAPVKLAALDASIANDAVIIKLPRIEVIGKRRDVIHKASVKLAVSDVKCAKDAVIIKLPRIEVLAKRERAPVLPSMIVAAEQGEGVFFNTVMPSMAIVKKINLFMPYGV</sequence>
<gene>
    <name evidence="2" type="ORF">HA050_05920</name>
</gene>
<keyword evidence="1" id="KW-0732">Signal</keyword>
<evidence type="ECO:0000313" key="2">
    <source>
        <dbReference type="EMBL" id="NHQ85655.1"/>
    </source>
</evidence>
<dbReference type="EMBL" id="JAAOLX010000002">
    <property type="protein sequence ID" value="NHQ85655.1"/>
    <property type="molecule type" value="Genomic_DNA"/>
</dbReference>
<protein>
    <recommendedName>
        <fullName evidence="4">Pilus formation protein N-terminal domain-containing protein</fullName>
    </recommendedName>
</protein>
<feature type="chain" id="PRO_5047386101" description="Pilus formation protein N-terminal domain-containing protein" evidence="1">
    <location>
        <begin position="20"/>
        <end position="154"/>
    </location>
</feature>
<accession>A0ABX0KMP0</accession>
<feature type="signal peptide" evidence="1">
    <location>
        <begin position="1"/>
        <end position="19"/>
    </location>
</feature>
<dbReference type="Proteomes" id="UP000712570">
    <property type="component" value="Unassembled WGS sequence"/>
</dbReference>
<evidence type="ECO:0008006" key="4">
    <source>
        <dbReference type="Google" id="ProtNLM"/>
    </source>
</evidence>
<reference evidence="2 3" key="1">
    <citation type="submission" date="2020-03" db="EMBL/GenBank/DDBJ databases">
        <title>Draft genome sequence of environmentally isolated violet-colored cultures.</title>
        <authorList>
            <person name="Wilson H.S."/>
        </authorList>
    </citation>
    <scope>NUCLEOTIDE SEQUENCE [LARGE SCALE GENOMIC DNA]</scope>
    <source>
        <strain evidence="2 3">HSC-16F04</strain>
    </source>
</reference>
<organism evidence="2 3">
    <name type="scientific">Iodobacter violaceini</name>
    <dbReference type="NCBI Taxonomy" id="3044271"/>
    <lineage>
        <taxon>Bacteria</taxon>
        <taxon>Pseudomonadati</taxon>
        <taxon>Pseudomonadota</taxon>
        <taxon>Betaproteobacteria</taxon>
        <taxon>Neisseriales</taxon>
        <taxon>Chitinibacteraceae</taxon>
        <taxon>Iodobacter</taxon>
    </lineage>
</organism>
<dbReference type="RefSeq" id="WP_166823308.1">
    <property type="nucleotide sequence ID" value="NZ_JAAOLX010000002.1"/>
</dbReference>
<evidence type="ECO:0000256" key="1">
    <source>
        <dbReference type="SAM" id="SignalP"/>
    </source>
</evidence>
<proteinExistence type="predicted"/>
<keyword evidence="3" id="KW-1185">Reference proteome</keyword>
<name>A0ABX0KMP0_9NEIS</name>
<comment type="caution">
    <text evidence="2">The sequence shown here is derived from an EMBL/GenBank/DDBJ whole genome shotgun (WGS) entry which is preliminary data.</text>
</comment>
<evidence type="ECO:0000313" key="3">
    <source>
        <dbReference type="Proteomes" id="UP000712570"/>
    </source>
</evidence>